<keyword evidence="5" id="KW-1185">Reference proteome</keyword>
<evidence type="ECO:0000313" key="4">
    <source>
        <dbReference type="EMBL" id="SPQ94090.1"/>
    </source>
</evidence>
<reference evidence="4 6" key="2">
    <citation type="submission" date="2018-03" db="EMBL/GenBank/DDBJ databases">
        <authorList>
            <person name="Fogelqvist J."/>
        </authorList>
    </citation>
    <scope>NUCLEOTIDE SEQUENCE [LARGE SCALE GENOMIC DNA]</scope>
</reference>
<geneLocation type="mitochondrion" evidence="4"/>
<protein>
    <submittedName>
        <fullName evidence="3">Uncharacterized protein</fullName>
    </submittedName>
</protein>
<dbReference type="PANTHER" id="PTHR12150">
    <property type="entry name" value="CLASS IV SAM-BINDING METHYLTRANSFERASE-RELATED"/>
    <property type="match status" value="1"/>
</dbReference>
<dbReference type="Gene3D" id="3.40.1280.10">
    <property type="match status" value="1"/>
</dbReference>
<reference evidence="3 5" key="1">
    <citation type="submission" date="2015-02" db="EMBL/GenBank/DDBJ databases">
        <authorList>
            <person name="Chooi Y.-H."/>
        </authorList>
    </citation>
    <scope>NUCLEOTIDE SEQUENCE [LARGE SCALE GENOMIC DNA]</scope>
    <source>
        <strain evidence="3">E3</strain>
    </source>
</reference>
<dbReference type="InterPro" id="IPR012340">
    <property type="entry name" value="NA-bd_OB-fold"/>
</dbReference>
<dbReference type="Gene3D" id="2.40.50.140">
    <property type="entry name" value="Nucleic acid-binding proteins"/>
    <property type="match status" value="1"/>
</dbReference>
<dbReference type="EMBL" id="OVEO01000002">
    <property type="protein sequence ID" value="SPQ94090.1"/>
    <property type="molecule type" value="Genomic_DNA"/>
</dbReference>
<dbReference type="InterPro" id="IPR003750">
    <property type="entry name" value="Put_MeTrfase-C9orf114-like"/>
</dbReference>
<keyword evidence="4" id="KW-0496">Mitochondrion</keyword>
<dbReference type="Pfam" id="PF02598">
    <property type="entry name" value="Methyltrn_RNA_3"/>
    <property type="match status" value="1"/>
</dbReference>
<feature type="compositionally biased region" description="Basic and acidic residues" evidence="2">
    <location>
        <begin position="1"/>
        <end position="13"/>
    </location>
</feature>
<comment type="similarity">
    <text evidence="1">Belongs to the class IV-like SAM-binding methyltransferase superfamily.</text>
</comment>
<name>A0A0G4IYG5_PLABS</name>
<dbReference type="InterPro" id="IPR029028">
    <property type="entry name" value="Alpha/beta_knot_MTases"/>
</dbReference>
<dbReference type="SUPFAM" id="SSF75217">
    <property type="entry name" value="alpha/beta knot"/>
    <property type="match status" value="1"/>
</dbReference>
<feature type="region of interest" description="Disordered" evidence="2">
    <location>
        <begin position="1"/>
        <end position="53"/>
    </location>
</feature>
<dbReference type="Proteomes" id="UP000039324">
    <property type="component" value="Unassembled WGS sequence"/>
</dbReference>
<dbReference type="OrthoDB" id="361029at2759"/>
<sequence>MGKRQRTPEDIAARKVKKLRKKEEKARPAPAETLPAPDQHPSSPRQHSTLRLKDIRRPRKWTVSIAVPGSIIGNAQSPELKTYLAGQIARAATIFNVDEIVVFSEDGKEHSAEGALSHANRTDANVFLARVLQYLECPQYLRKALFPMHPDLKFAGLLNPLDAPHHLRADAISPFREGITLKRPSSSGTLVNVGLRKDVRVPQTIAPNVRVTVAIEDPELLNSKKVGKGHAVSPSAPRESAGLYWGYTTRLAAGLSEVFTQCPYEGGYDLALGTSDRGELAQEGTFTLKPFKHLIIVFGGLGGIESCVEGDEKLPSTRAEELFDAYINTCAHQGSGTIRTEEAILVSLSALHSHILRNSDACK</sequence>
<dbReference type="SUPFAM" id="SSF50249">
    <property type="entry name" value="Nucleic acid-binding proteins"/>
    <property type="match status" value="1"/>
</dbReference>
<proteinExistence type="inferred from homology"/>
<dbReference type="InterPro" id="IPR029026">
    <property type="entry name" value="tRNA_m1G_MTases_N"/>
</dbReference>
<evidence type="ECO:0000313" key="3">
    <source>
        <dbReference type="EMBL" id="CEP00403.1"/>
    </source>
</evidence>
<dbReference type="EMBL" id="CDSF01000101">
    <property type="protein sequence ID" value="CEP00403.1"/>
    <property type="molecule type" value="Genomic_DNA"/>
</dbReference>
<dbReference type="STRING" id="37360.A0A0G4IYG5"/>
<evidence type="ECO:0000256" key="1">
    <source>
        <dbReference type="ARBA" id="ARBA00009841"/>
    </source>
</evidence>
<dbReference type="OMA" id="FFPIHKD"/>
<dbReference type="PANTHER" id="PTHR12150:SF13">
    <property type="entry name" value="METHYLTRANSFERASE C9ORF114-RELATED"/>
    <property type="match status" value="1"/>
</dbReference>
<evidence type="ECO:0000313" key="5">
    <source>
        <dbReference type="Proteomes" id="UP000039324"/>
    </source>
</evidence>
<dbReference type="Proteomes" id="UP000290189">
    <property type="component" value="Unassembled WGS sequence"/>
</dbReference>
<evidence type="ECO:0000313" key="6">
    <source>
        <dbReference type="Proteomes" id="UP000290189"/>
    </source>
</evidence>
<accession>A0A0G4IYG5</accession>
<gene>
    <name evidence="3" type="ORF">PBRA_001457</name>
    <name evidence="4" type="ORF">PLBR_LOCUS1305</name>
</gene>
<dbReference type="CDD" id="cd18086">
    <property type="entry name" value="HsC9orf114-like"/>
    <property type="match status" value="1"/>
</dbReference>
<evidence type="ECO:0000256" key="2">
    <source>
        <dbReference type="SAM" id="MobiDB-lite"/>
    </source>
</evidence>
<organism evidence="3 5">
    <name type="scientific">Plasmodiophora brassicae</name>
    <name type="common">Clubroot disease agent</name>
    <dbReference type="NCBI Taxonomy" id="37360"/>
    <lineage>
        <taxon>Eukaryota</taxon>
        <taxon>Sar</taxon>
        <taxon>Rhizaria</taxon>
        <taxon>Endomyxa</taxon>
        <taxon>Phytomyxea</taxon>
        <taxon>Plasmodiophorida</taxon>
        <taxon>Plasmodiophoridae</taxon>
        <taxon>Plasmodiophora</taxon>
    </lineage>
</organism>
<dbReference type="AlphaFoldDB" id="A0A0G4IYG5"/>